<evidence type="ECO:0000313" key="7">
    <source>
        <dbReference type="RefSeq" id="XP_010274331.1"/>
    </source>
</evidence>
<keyword evidence="4" id="KW-0804">Transcription</keyword>
<dbReference type="GO" id="GO:0005634">
    <property type="term" value="C:nucleus"/>
    <property type="evidence" value="ECO:0007669"/>
    <property type="project" value="UniProtKB-SubCell"/>
</dbReference>
<keyword evidence="3" id="KW-0238">DNA-binding</keyword>
<dbReference type="PANTHER" id="PTHR11945">
    <property type="entry name" value="MADS BOX PROTEIN"/>
    <property type="match status" value="1"/>
</dbReference>
<dbReference type="PANTHER" id="PTHR11945:SF629">
    <property type="entry name" value="OS02G0164450 PROTEIN"/>
    <property type="match status" value="1"/>
</dbReference>
<evidence type="ECO:0000313" key="6">
    <source>
        <dbReference type="Proteomes" id="UP000189703"/>
    </source>
</evidence>
<dbReference type="GeneID" id="104609665"/>
<dbReference type="PROSITE" id="PS50066">
    <property type="entry name" value="MADS_BOX_2"/>
    <property type="match status" value="1"/>
</dbReference>
<dbReference type="RefSeq" id="XP_010274331.1">
    <property type="nucleotide sequence ID" value="XM_010276029.2"/>
</dbReference>
<dbReference type="Gene3D" id="3.40.1810.10">
    <property type="entry name" value="Transcription factor, MADS-box"/>
    <property type="match status" value="1"/>
</dbReference>
<dbReference type="InterPro" id="IPR036879">
    <property type="entry name" value="TF_MADSbox_sf"/>
</dbReference>
<keyword evidence="6" id="KW-1185">Reference proteome</keyword>
<dbReference type="SMART" id="SM00432">
    <property type="entry name" value="MADS"/>
    <property type="match status" value="1"/>
</dbReference>
<dbReference type="AlphaFoldDB" id="A0A1U8B0T8"/>
<dbReference type="FunFam" id="3.40.1810.10:FF:000006">
    <property type="entry name" value="Agamous-like MADS-box protein AGL62"/>
    <property type="match status" value="1"/>
</dbReference>
<organism evidence="6 7">
    <name type="scientific">Nelumbo nucifera</name>
    <name type="common">Sacred lotus</name>
    <dbReference type="NCBI Taxonomy" id="4432"/>
    <lineage>
        <taxon>Eukaryota</taxon>
        <taxon>Viridiplantae</taxon>
        <taxon>Streptophyta</taxon>
        <taxon>Embryophyta</taxon>
        <taxon>Tracheophyta</taxon>
        <taxon>Spermatophyta</taxon>
        <taxon>Magnoliopsida</taxon>
        <taxon>Proteales</taxon>
        <taxon>Nelumbonaceae</taxon>
        <taxon>Nelumbo</taxon>
    </lineage>
</organism>
<dbReference type="GO" id="GO:0000981">
    <property type="term" value="F:DNA-binding transcription factor activity, RNA polymerase II-specific"/>
    <property type="evidence" value="ECO:0000318"/>
    <property type="project" value="GO_Central"/>
</dbReference>
<dbReference type="GO" id="GO:0046983">
    <property type="term" value="F:protein dimerization activity"/>
    <property type="evidence" value="ECO:0007669"/>
    <property type="project" value="InterPro"/>
</dbReference>
<dbReference type="Proteomes" id="UP000189703">
    <property type="component" value="Unplaced"/>
</dbReference>
<reference evidence="7" key="1">
    <citation type="submission" date="2025-08" db="UniProtKB">
        <authorList>
            <consortium name="RefSeq"/>
        </authorList>
    </citation>
    <scope>IDENTIFICATION</scope>
</reference>
<dbReference type="FunCoup" id="A0A1U8B0T8">
    <property type="interactions" value="21"/>
</dbReference>
<protein>
    <submittedName>
        <fullName evidence="7">Agamous-like MADS-box protein AGL62</fullName>
    </submittedName>
</protein>
<dbReference type="GO" id="GO:0000978">
    <property type="term" value="F:RNA polymerase II cis-regulatory region sequence-specific DNA binding"/>
    <property type="evidence" value="ECO:0000318"/>
    <property type="project" value="GO_Central"/>
</dbReference>
<dbReference type="GO" id="GO:0006357">
    <property type="term" value="P:regulation of transcription by RNA polymerase II"/>
    <property type="evidence" value="ECO:0000318"/>
    <property type="project" value="GO_Central"/>
</dbReference>
<evidence type="ECO:0000256" key="3">
    <source>
        <dbReference type="ARBA" id="ARBA00023125"/>
    </source>
</evidence>
<dbReference type="Pfam" id="PF00319">
    <property type="entry name" value="SRF-TF"/>
    <property type="match status" value="1"/>
</dbReference>
<accession>A0A1U8B0T8</accession>
<evidence type="ECO:0000256" key="5">
    <source>
        <dbReference type="ARBA" id="ARBA00023242"/>
    </source>
</evidence>
<dbReference type="InterPro" id="IPR002100">
    <property type="entry name" value="TF_MADSbox"/>
</dbReference>
<dbReference type="OrthoDB" id="912542at2759"/>
<evidence type="ECO:0000256" key="2">
    <source>
        <dbReference type="ARBA" id="ARBA00023015"/>
    </source>
</evidence>
<name>A0A1U8B0T8_NELNU</name>
<keyword evidence="2" id="KW-0805">Transcription regulation</keyword>
<evidence type="ECO:0000256" key="1">
    <source>
        <dbReference type="ARBA" id="ARBA00004123"/>
    </source>
</evidence>
<dbReference type="CDD" id="cd00265">
    <property type="entry name" value="MADS_MEF2_like"/>
    <property type="match status" value="1"/>
</dbReference>
<dbReference type="GO" id="GO:0045944">
    <property type="term" value="P:positive regulation of transcription by RNA polymerase II"/>
    <property type="evidence" value="ECO:0007669"/>
    <property type="project" value="InterPro"/>
</dbReference>
<dbReference type="SUPFAM" id="SSF55455">
    <property type="entry name" value="SRF-like"/>
    <property type="match status" value="1"/>
</dbReference>
<evidence type="ECO:0000256" key="4">
    <source>
        <dbReference type="ARBA" id="ARBA00023163"/>
    </source>
</evidence>
<dbReference type="InterPro" id="IPR033896">
    <property type="entry name" value="MEF2-like_N"/>
</dbReference>
<comment type="subcellular location">
    <subcellularLocation>
        <location evidence="1">Nucleus</location>
    </subcellularLocation>
</comment>
<dbReference type="eggNOG" id="KOG0014">
    <property type="taxonomic scope" value="Eukaryota"/>
</dbReference>
<proteinExistence type="predicted"/>
<dbReference type="OMA" id="ILMESSY"/>
<gene>
    <name evidence="7" type="primary">LOC104609665</name>
</gene>
<dbReference type="KEGG" id="nnu:104609665"/>
<sequence length="182" mass="20857">MKDIEMKKTSMGRKKIEISKIKLKKHLQVTFSKRRGGLFKKASELCILCGVEIAVIVFSPAGKLFSFGHSSVNSIVDRFLASQNFDPPLHNVDGNGFPHVNMQQKKYIEILNQLEAEKRREEKLAQSRNTGDQDFVHGQCWWNSIAIDDFGLYELEQLKSSLEGLKEKINKRVDELLMEAFL</sequence>
<keyword evidence="5" id="KW-0539">Nucleus</keyword>
<dbReference type="PRINTS" id="PR00404">
    <property type="entry name" value="MADSDOMAIN"/>
</dbReference>